<dbReference type="Gene3D" id="2.60.110.10">
    <property type="entry name" value="Thaumatin"/>
    <property type="match status" value="2"/>
</dbReference>
<keyword evidence="2" id="KW-1185">Reference proteome</keyword>
<reference evidence="1 2" key="1">
    <citation type="journal article" date="2023" name="PLoS ONE">
        <title>Cytospora paraplurivora sp. nov. isolated from orchards with fruit tree decline syndrome in Ontario, Canada.</title>
        <authorList>
            <person name="Ilyukhin E."/>
            <person name="Nguyen H.D.T."/>
            <person name="Castle A.J."/>
            <person name="Ellouze W."/>
        </authorList>
    </citation>
    <scope>NUCLEOTIDE SEQUENCE [LARGE SCALE GENOMIC DNA]</scope>
    <source>
        <strain evidence="1 2">FDS-564</strain>
    </source>
</reference>
<proteinExistence type="predicted"/>
<organism evidence="1 2">
    <name type="scientific">Cytospora paraplurivora</name>
    <dbReference type="NCBI Taxonomy" id="2898453"/>
    <lineage>
        <taxon>Eukaryota</taxon>
        <taxon>Fungi</taxon>
        <taxon>Dikarya</taxon>
        <taxon>Ascomycota</taxon>
        <taxon>Pezizomycotina</taxon>
        <taxon>Sordariomycetes</taxon>
        <taxon>Sordariomycetidae</taxon>
        <taxon>Diaporthales</taxon>
        <taxon>Cytosporaceae</taxon>
        <taxon>Cytospora</taxon>
    </lineage>
</organism>
<comment type="caution">
    <text evidence="1">The sequence shown here is derived from an EMBL/GenBank/DDBJ whole genome shotgun (WGS) entry which is preliminary data.</text>
</comment>
<dbReference type="InterPro" id="IPR037176">
    <property type="entry name" value="Osmotin/thaumatin-like_sf"/>
</dbReference>
<name>A0AAN9YEA9_9PEZI</name>
<dbReference type="AlphaFoldDB" id="A0AAN9YEA9"/>
<gene>
    <name evidence="1" type="ORF">SLS53_006866</name>
</gene>
<dbReference type="EMBL" id="JAJSPL020000032">
    <property type="protein sequence ID" value="KAK7736660.1"/>
    <property type="molecule type" value="Genomic_DNA"/>
</dbReference>
<evidence type="ECO:0000313" key="2">
    <source>
        <dbReference type="Proteomes" id="UP001320245"/>
    </source>
</evidence>
<protein>
    <submittedName>
        <fullName evidence="1">Uncharacterized protein</fullName>
    </submittedName>
</protein>
<sequence length="177" mass="18725">MMYAYIIGLDDSGKHVFYKHGASPWYYLTYTGATNASQSTNGGVDASSNNLAIEFDGNSENTVALTQYLSSGRVYIGANRTTFQLDTAGNLVEPLASASWLLISLDSFDLALGMKVTTTEGQEHYDAGLPAGSLKIVRDELAAVSGDWGIMYVKGSDGNLVRALAPASISVPTLLAA</sequence>
<dbReference type="Proteomes" id="UP001320245">
    <property type="component" value="Unassembled WGS sequence"/>
</dbReference>
<accession>A0AAN9YEA9</accession>
<evidence type="ECO:0000313" key="1">
    <source>
        <dbReference type="EMBL" id="KAK7736660.1"/>
    </source>
</evidence>